<reference evidence="3 4" key="1">
    <citation type="submission" date="2017-10" db="EMBL/GenBank/DDBJ databases">
        <title>Effective Description of Clostridium neonatale sp. nov. linked to necrotizing enterocolitis in neonates and a clarification of species assignable to the genus Clostridium (Prazmowski 1880) emend. Lawson and Rainey 2016.</title>
        <authorList>
            <person name="Bernard K."/>
            <person name="Burdz T."/>
            <person name="Wiebe D."/>
            <person name="Balcewich B."/>
            <person name="Alfa M."/>
            <person name="Bernier A.-M."/>
        </authorList>
    </citation>
    <scope>NUCLEOTIDE SEQUENCE [LARGE SCALE GENOMIC DNA]</scope>
    <source>
        <strain evidence="3 4">LCDC99A005</strain>
    </source>
</reference>
<dbReference type="Proteomes" id="UP001189143">
    <property type="component" value="Unassembled WGS sequence"/>
</dbReference>
<accession>A0A2A7MGZ5</accession>
<organism evidence="3 4">
    <name type="scientific">Clostridium neonatale</name>
    <dbReference type="NCBI Taxonomy" id="137838"/>
    <lineage>
        <taxon>Bacteria</taxon>
        <taxon>Bacillati</taxon>
        <taxon>Bacillota</taxon>
        <taxon>Clostridia</taxon>
        <taxon>Eubacteriales</taxon>
        <taxon>Clostridiaceae</taxon>
        <taxon>Clostridium</taxon>
    </lineage>
</organism>
<keyword evidence="4" id="KW-1185">Reference proteome</keyword>
<proteinExistence type="predicted"/>
<dbReference type="InterPro" id="IPR029068">
    <property type="entry name" value="Glyas_Bleomycin-R_OHBP_Dase"/>
</dbReference>
<dbReference type="SUPFAM" id="SSF54593">
    <property type="entry name" value="Glyoxalase/Bleomycin resistance protein/Dihydroxybiphenyl dioxygenase"/>
    <property type="match status" value="1"/>
</dbReference>
<dbReference type="AlphaFoldDB" id="A0A2A7MGZ5"/>
<dbReference type="Gene3D" id="3.10.180.10">
    <property type="entry name" value="2,3-Dihydroxybiphenyl 1,2-Dioxygenase, domain 1"/>
    <property type="match status" value="1"/>
</dbReference>
<dbReference type="RefSeq" id="WP_058295100.1">
    <property type="nucleotide sequence ID" value="NZ_CAKJVF010000113.1"/>
</dbReference>
<dbReference type="STRING" id="137838.GCA_001458595_02309"/>
<dbReference type="Proteomes" id="UP000220840">
    <property type="component" value="Unassembled WGS sequence"/>
</dbReference>
<reference evidence="2" key="2">
    <citation type="submission" date="2022-10" db="EMBL/GenBank/DDBJ databases">
        <authorList>
            <person name="Aires J."/>
            <person name="Mesa V."/>
        </authorList>
    </citation>
    <scope>NUCLEOTIDE SEQUENCE</scope>
    <source>
        <strain evidence="2">Clostridium neonatale JD116</strain>
    </source>
</reference>
<dbReference type="EMBL" id="PDCJ01000001">
    <property type="protein sequence ID" value="PEG30936.1"/>
    <property type="molecule type" value="Genomic_DNA"/>
</dbReference>
<dbReference type="PANTHER" id="PTHR33990">
    <property type="entry name" value="PROTEIN YJDN-RELATED"/>
    <property type="match status" value="1"/>
</dbReference>
<sequence>MTLELAPFLFMNGRGNEAIEFYKEALNAEVIFKQTKDCSNNDKISSYITYSIVKIGETNINISDVFPGMDYQEGNQVSICINLDDAQEAKRIYEKLIEGGEVMSELKKTHFSPAHALIKDKFGIIFQIYTTIK</sequence>
<dbReference type="CDD" id="cd06588">
    <property type="entry name" value="PhnB_like"/>
    <property type="match status" value="1"/>
</dbReference>
<dbReference type="EMBL" id="CAMTCP010000088">
    <property type="protein sequence ID" value="CAI3549313.1"/>
    <property type="molecule type" value="Genomic_DNA"/>
</dbReference>
<gene>
    <name evidence="2" type="ORF">CNEO2_170072</name>
    <name evidence="3" type="ORF">CQ394_04225</name>
</gene>
<protein>
    <submittedName>
        <fullName evidence="3">VOC family protein</fullName>
    </submittedName>
</protein>
<comment type="caution">
    <text evidence="3">The sequence shown here is derived from an EMBL/GenBank/DDBJ whole genome shotgun (WGS) entry which is preliminary data.</text>
</comment>
<dbReference type="Pfam" id="PF06983">
    <property type="entry name" value="3-dmu-9_3-mt"/>
    <property type="match status" value="1"/>
</dbReference>
<dbReference type="OrthoDB" id="9806473at2"/>
<dbReference type="InterPro" id="IPR028973">
    <property type="entry name" value="PhnB-like"/>
</dbReference>
<dbReference type="PANTHER" id="PTHR33990:SF1">
    <property type="entry name" value="PROTEIN YJDN"/>
    <property type="match status" value="1"/>
</dbReference>
<evidence type="ECO:0000259" key="1">
    <source>
        <dbReference type="Pfam" id="PF06983"/>
    </source>
</evidence>
<name>A0A2A7MGZ5_9CLOT</name>
<evidence type="ECO:0000313" key="4">
    <source>
        <dbReference type="Proteomes" id="UP000220840"/>
    </source>
</evidence>
<evidence type="ECO:0000313" key="3">
    <source>
        <dbReference type="EMBL" id="PEG30936.1"/>
    </source>
</evidence>
<feature type="domain" description="PhnB-like" evidence="1">
    <location>
        <begin position="5"/>
        <end position="128"/>
    </location>
</feature>
<evidence type="ECO:0000313" key="2">
    <source>
        <dbReference type="EMBL" id="CAI3549313.1"/>
    </source>
</evidence>